<evidence type="ECO:0000313" key="4">
    <source>
        <dbReference type="Proteomes" id="UP000570361"/>
    </source>
</evidence>
<dbReference type="PROSITE" id="PS51257">
    <property type="entry name" value="PROKAR_LIPOPROTEIN"/>
    <property type="match status" value="1"/>
</dbReference>
<proteinExistence type="predicted"/>
<sequence length="111" mass="11994">MKRRAITAALIALLMTVSMLAACTNSQEALPSTTNTVKEDNKPADQPATTNNEQKETDKPANNAKETPRNETLYISGLQWGAPTNFNLISGNPPSRSTMGIPASWSMKRSS</sequence>
<feature type="chain" id="PRO_5031514560" evidence="2">
    <location>
        <begin position="22"/>
        <end position="111"/>
    </location>
</feature>
<name>A0A7W5B5B7_9BACL</name>
<keyword evidence="4" id="KW-1185">Reference proteome</keyword>
<dbReference type="AlphaFoldDB" id="A0A7W5B5B7"/>
<dbReference type="Proteomes" id="UP000570361">
    <property type="component" value="Unassembled WGS sequence"/>
</dbReference>
<gene>
    <name evidence="3" type="ORF">FHS18_006832</name>
</gene>
<evidence type="ECO:0000313" key="3">
    <source>
        <dbReference type="EMBL" id="MBB3114690.1"/>
    </source>
</evidence>
<evidence type="ECO:0000256" key="2">
    <source>
        <dbReference type="SAM" id="SignalP"/>
    </source>
</evidence>
<keyword evidence="2" id="KW-0732">Signal</keyword>
<organism evidence="3 4">
    <name type="scientific">Paenibacillus phyllosphaerae</name>
    <dbReference type="NCBI Taxonomy" id="274593"/>
    <lineage>
        <taxon>Bacteria</taxon>
        <taxon>Bacillati</taxon>
        <taxon>Bacillota</taxon>
        <taxon>Bacilli</taxon>
        <taxon>Bacillales</taxon>
        <taxon>Paenibacillaceae</taxon>
        <taxon>Paenibacillus</taxon>
    </lineage>
</organism>
<reference evidence="3 4" key="1">
    <citation type="submission" date="2020-08" db="EMBL/GenBank/DDBJ databases">
        <title>Genomic Encyclopedia of Type Strains, Phase III (KMG-III): the genomes of soil and plant-associated and newly described type strains.</title>
        <authorList>
            <person name="Whitman W."/>
        </authorList>
    </citation>
    <scope>NUCLEOTIDE SEQUENCE [LARGE SCALE GENOMIC DNA]</scope>
    <source>
        <strain evidence="3 4">CECT 5862</strain>
    </source>
</reference>
<feature type="compositionally biased region" description="Polar residues" evidence="1">
    <location>
        <begin position="82"/>
        <end position="98"/>
    </location>
</feature>
<feature type="signal peptide" evidence="2">
    <location>
        <begin position="1"/>
        <end position="21"/>
    </location>
</feature>
<protein>
    <submittedName>
        <fullName evidence="3">Guanyl-specific ribonuclease Sa</fullName>
    </submittedName>
</protein>
<evidence type="ECO:0000256" key="1">
    <source>
        <dbReference type="SAM" id="MobiDB-lite"/>
    </source>
</evidence>
<accession>A0A7W5B5B7</accession>
<feature type="region of interest" description="Disordered" evidence="1">
    <location>
        <begin position="29"/>
        <end position="111"/>
    </location>
</feature>
<comment type="caution">
    <text evidence="3">The sequence shown here is derived from an EMBL/GenBank/DDBJ whole genome shotgun (WGS) entry which is preliminary data.</text>
</comment>
<dbReference type="EMBL" id="JACHXK010000039">
    <property type="protein sequence ID" value="MBB3114690.1"/>
    <property type="molecule type" value="Genomic_DNA"/>
</dbReference>
<dbReference type="Gene3D" id="3.40.190.10">
    <property type="entry name" value="Periplasmic binding protein-like II"/>
    <property type="match status" value="1"/>
</dbReference>